<keyword evidence="5 7" id="KW-0408">Iron</keyword>
<dbReference type="PRINTS" id="PR00359">
    <property type="entry name" value="BP450"/>
</dbReference>
<dbReference type="FunFam" id="1.10.630.10:FF:000018">
    <property type="entry name" value="Cytochrome P450 monooxygenase"/>
    <property type="match status" value="1"/>
</dbReference>
<dbReference type="RefSeq" id="WP_132511535.1">
    <property type="nucleotide sequence ID" value="NZ_SMKP01000067.1"/>
</dbReference>
<keyword evidence="10" id="KW-1185">Reference proteome</keyword>
<keyword evidence="3 7" id="KW-0479">Metal-binding</keyword>
<dbReference type="InterPro" id="IPR036396">
    <property type="entry name" value="Cyt_P450_sf"/>
</dbReference>
<name>A0A4V2YEC7_9ACTN</name>
<dbReference type="Gene3D" id="1.10.630.10">
    <property type="entry name" value="Cytochrome P450"/>
    <property type="match status" value="1"/>
</dbReference>
<dbReference type="EMBL" id="SMKP01000067">
    <property type="protein sequence ID" value="TDD18716.1"/>
    <property type="molecule type" value="Genomic_DNA"/>
</dbReference>
<dbReference type="AlphaFoldDB" id="A0A4V2YEC7"/>
<dbReference type="GO" id="GO:0005506">
    <property type="term" value="F:iron ion binding"/>
    <property type="evidence" value="ECO:0007669"/>
    <property type="project" value="InterPro"/>
</dbReference>
<dbReference type="PANTHER" id="PTHR46696:SF1">
    <property type="entry name" value="CYTOCHROME P450 YJIB-RELATED"/>
    <property type="match status" value="1"/>
</dbReference>
<dbReference type="SUPFAM" id="SSF48264">
    <property type="entry name" value="Cytochrome P450"/>
    <property type="match status" value="1"/>
</dbReference>
<keyword evidence="2 7" id="KW-0349">Heme</keyword>
<accession>A0A4V2YEC7</accession>
<evidence type="ECO:0000256" key="2">
    <source>
        <dbReference type="ARBA" id="ARBA00022617"/>
    </source>
</evidence>
<dbReference type="InterPro" id="IPR017972">
    <property type="entry name" value="Cyt_P450_CS"/>
</dbReference>
<dbReference type="CDD" id="cd11030">
    <property type="entry name" value="CYP105-like"/>
    <property type="match status" value="1"/>
</dbReference>
<organism evidence="9 10">
    <name type="scientific">Nonomuraea diastatica</name>
    <dbReference type="NCBI Taxonomy" id="1848329"/>
    <lineage>
        <taxon>Bacteria</taxon>
        <taxon>Bacillati</taxon>
        <taxon>Actinomycetota</taxon>
        <taxon>Actinomycetes</taxon>
        <taxon>Streptosporangiales</taxon>
        <taxon>Streptosporangiaceae</taxon>
        <taxon>Nonomuraea</taxon>
    </lineage>
</organism>
<dbReference type="Pfam" id="PF00067">
    <property type="entry name" value="p450"/>
    <property type="match status" value="1"/>
</dbReference>
<dbReference type="InterPro" id="IPR001128">
    <property type="entry name" value="Cyt_P450"/>
</dbReference>
<comment type="similarity">
    <text evidence="1 7">Belongs to the cytochrome P450 family.</text>
</comment>
<feature type="region of interest" description="Disordered" evidence="8">
    <location>
        <begin position="1"/>
        <end position="20"/>
    </location>
</feature>
<dbReference type="GO" id="GO:0016705">
    <property type="term" value="F:oxidoreductase activity, acting on paired donors, with incorporation or reduction of molecular oxygen"/>
    <property type="evidence" value="ECO:0007669"/>
    <property type="project" value="InterPro"/>
</dbReference>
<reference evidence="9 10" key="1">
    <citation type="submission" date="2019-03" db="EMBL/GenBank/DDBJ databases">
        <title>Draft genome sequences of novel Actinobacteria.</title>
        <authorList>
            <person name="Sahin N."/>
            <person name="Ay H."/>
            <person name="Saygin H."/>
        </authorList>
    </citation>
    <scope>NUCLEOTIDE SEQUENCE [LARGE SCALE GENOMIC DNA]</scope>
    <source>
        <strain evidence="9 10">KC712</strain>
    </source>
</reference>
<evidence type="ECO:0000256" key="4">
    <source>
        <dbReference type="ARBA" id="ARBA00023002"/>
    </source>
</evidence>
<dbReference type="OrthoDB" id="4133219at2"/>
<evidence type="ECO:0000256" key="6">
    <source>
        <dbReference type="ARBA" id="ARBA00023033"/>
    </source>
</evidence>
<dbReference type="InterPro" id="IPR002397">
    <property type="entry name" value="Cyt_P450_B"/>
</dbReference>
<gene>
    <name evidence="9" type="ORF">E1294_23465</name>
</gene>
<dbReference type="PROSITE" id="PS00086">
    <property type="entry name" value="CYTOCHROME_P450"/>
    <property type="match status" value="1"/>
</dbReference>
<dbReference type="Proteomes" id="UP000294543">
    <property type="component" value="Unassembled WGS sequence"/>
</dbReference>
<evidence type="ECO:0000313" key="10">
    <source>
        <dbReference type="Proteomes" id="UP000294543"/>
    </source>
</evidence>
<keyword evidence="6 7" id="KW-0503">Monooxygenase</keyword>
<keyword evidence="4 7" id="KW-0560">Oxidoreductase</keyword>
<evidence type="ECO:0000256" key="3">
    <source>
        <dbReference type="ARBA" id="ARBA00022723"/>
    </source>
</evidence>
<proteinExistence type="inferred from homology"/>
<evidence type="ECO:0000313" key="9">
    <source>
        <dbReference type="EMBL" id="TDD18716.1"/>
    </source>
</evidence>
<evidence type="ECO:0000256" key="5">
    <source>
        <dbReference type="ARBA" id="ARBA00023004"/>
    </source>
</evidence>
<dbReference type="PANTHER" id="PTHR46696">
    <property type="entry name" value="P450, PUTATIVE (EUROFUNG)-RELATED"/>
    <property type="match status" value="1"/>
</dbReference>
<dbReference type="GO" id="GO:0004497">
    <property type="term" value="F:monooxygenase activity"/>
    <property type="evidence" value="ECO:0007669"/>
    <property type="project" value="UniProtKB-KW"/>
</dbReference>
<protein>
    <submittedName>
        <fullName evidence="9">Cytochrome P450</fullName>
    </submittedName>
</protein>
<evidence type="ECO:0000256" key="7">
    <source>
        <dbReference type="RuleBase" id="RU000461"/>
    </source>
</evidence>
<dbReference type="GO" id="GO:0020037">
    <property type="term" value="F:heme binding"/>
    <property type="evidence" value="ECO:0007669"/>
    <property type="project" value="InterPro"/>
</dbReference>
<sequence>MTETDAVVLPTERPAPLDPPTELAELRETRSIARLAYADGHLGWLVTSHALVREVMADPRFSVRPELRHRPIELPGQPDPQPAQPGMFLGMDPPGHTRYRRLLTGEFTVRRMGLLAERIEEITRGCLDAMERQGGPVDLVEAFAEPIPAAVIGELLGVPEQEFKQAQEHFVKIIRREGTAEDMLAAYKATLALIQELIGAKRAAPTDDVLSGLTRSDLTDEELANIGFLLLGAGLDTTANMLALGTFALLDRPGQIPALLSAPDQAVEELLRYLSITPFLIRTALEDVELGGELVRAGETVTLSIAAANRDPDRFPAPDALDLSRSGSTHLGFGHGVHQCLGQQLARVELRVALPALFTRFPSLRLAVAPGQVPVRPIEMLIHGLLSLPVTWGQEDPRDRSR</sequence>
<evidence type="ECO:0000256" key="1">
    <source>
        <dbReference type="ARBA" id="ARBA00010617"/>
    </source>
</evidence>
<dbReference type="PRINTS" id="PR00385">
    <property type="entry name" value="P450"/>
</dbReference>
<comment type="caution">
    <text evidence="9">The sequence shown here is derived from an EMBL/GenBank/DDBJ whole genome shotgun (WGS) entry which is preliminary data.</text>
</comment>
<evidence type="ECO:0000256" key="8">
    <source>
        <dbReference type="SAM" id="MobiDB-lite"/>
    </source>
</evidence>